<feature type="region of interest" description="Disordered" evidence="6">
    <location>
        <begin position="1"/>
        <end position="40"/>
    </location>
</feature>
<evidence type="ECO:0000256" key="7">
    <source>
        <dbReference type="SAM" id="Phobius"/>
    </source>
</evidence>
<keyword evidence="2" id="KW-0813">Transport</keyword>
<feature type="compositionally biased region" description="Basic and acidic residues" evidence="6">
    <location>
        <begin position="11"/>
        <end position="23"/>
    </location>
</feature>
<dbReference type="InterPro" id="IPR036259">
    <property type="entry name" value="MFS_trans_sf"/>
</dbReference>
<protein>
    <recommendedName>
        <fullName evidence="8">Major facilitator superfamily (MFS) profile domain-containing protein</fullName>
    </recommendedName>
</protein>
<feature type="transmembrane region" description="Helical" evidence="7">
    <location>
        <begin position="183"/>
        <end position="205"/>
    </location>
</feature>
<evidence type="ECO:0000313" key="10">
    <source>
        <dbReference type="Proteomes" id="UP000319257"/>
    </source>
</evidence>
<evidence type="ECO:0000256" key="2">
    <source>
        <dbReference type="ARBA" id="ARBA00022448"/>
    </source>
</evidence>
<dbReference type="GeneID" id="41978639"/>
<organism evidence="9 10">
    <name type="scientific">Thyridium curvatum</name>
    <dbReference type="NCBI Taxonomy" id="1093900"/>
    <lineage>
        <taxon>Eukaryota</taxon>
        <taxon>Fungi</taxon>
        <taxon>Dikarya</taxon>
        <taxon>Ascomycota</taxon>
        <taxon>Pezizomycotina</taxon>
        <taxon>Sordariomycetes</taxon>
        <taxon>Sordariomycetidae</taxon>
        <taxon>Thyridiales</taxon>
        <taxon>Thyridiaceae</taxon>
        <taxon>Thyridium</taxon>
    </lineage>
</organism>
<feature type="compositionally biased region" description="Polar residues" evidence="6">
    <location>
        <begin position="1"/>
        <end position="10"/>
    </location>
</feature>
<feature type="transmembrane region" description="Helical" evidence="7">
    <location>
        <begin position="258"/>
        <end position="280"/>
    </location>
</feature>
<reference evidence="9 10" key="1">
    <citation type="submission" date="2019-06" db="EMBL/GenBank/DDBJ databases">
        <title>Draft genome sequence of the filamentous fungus Phialemoniopsis curvata isolated from diesel fuel.</title>
        <authorList>
            <person name="Varaljay V.A."/>
            <person name="Lyon W.J."/>
            <person name="Crouch A.L."/>
            <person name="Drake C.E."/>
            <person name="Hollomon J.M."/>
            <person name="Nadeau L.J."/>
            <person name="Nunn H.S."/>
            <person name="Stevenson B.S."/>
            <person name="Bojanowski C.L."/>
            <person name="Crookes-Goodson W.J."/>
        </authorList>
    </citation>
    <scope>NUCLEOTIDE SEQUENCE [LARGE SCALE GENOMIC DNA]</scope>
    <source>
        <strain evidence="9 10">D216</strain>
    </source>
</reference>
<feature type="domain" description="Major facilitator superfamily (MFS) profile" evidence="8">
    <location>
        <begin position="57"/>
        <end position="580"/>
    </location>
</feature>
<dbReference type="SUPFAM" id="SSF103473">
    <property type="entry name" value="MFS general substrate transporter"/>
    <property type="match status" value="2"/>
</dbReference>
<evidence type="ECO:0000256" key="6">
    <source>
        <dbReference type="SAM" id="MobiDB-lite"/>
    </source>
</evidence>
<dbReference type="EMBL" id="SKBQ01000100">
    <property type="protein sequence ID" value="TPX19119.1"/>
    <property type="molecule type" value="Genomic_DNA"/>
</dbReference>
<comment type="caution">
    <text evidence="9">The sequence shown here is derived from an EMBL/GenBank/DDBJ whole genome shotgun (WGS) entry which is preliminary data.</text>
</comment>
<keyword evidence="5 7" id="KW-0472">Membrane</keyword>
<evidence type="ECO:0000313" key="9">
    <source>
        <dbReference type="EMBL" id="TPX19119.1"/>
    </source>
</evidence>
<feature type="transmembrane region" description="Helical" evidence="7">
    <location>
        <begin position="150"/>
        <end position="171"/>
    </location>
</feature>
<dbReference type="Pfam" id="PF06609">
    <property type="entry name" value="TRI12"/>
    <property type="match status" value="1"/>
</dbReference>
<dbReference type="GO" id="GO:0005886">
    <property type="term" value="C:plasma membrane"/>
    <property type="evidence" value="ECO:0007669"/>
    <property type="project" value="TreeGrafter"/>
</dbReference>
<dbReference type="Gene3D" id="1.20.1250.20">
    <property type="entry name" value="MFS general substrate transporter like domains"/>
    <property type="match status" value="2"/>
</dbReference>
<feature type="transmembrane region" description="Helical" evidence="7">
    <location>
        <begin position="327"/>
        <end position="349"/>
    </location>
</feature>
<sequence>MADSDTTAPRQQEKPAVDAHEGLHTTVSDQTEQDVEAPEARGLDLDEIPSEYWRSFRFLGSATSIILLAVCLYIGFSLPASCLQVINADLGPSPIYIFITTAGSLVTGVGVLLVGRLGDIIGRRWFLIGGQLLGLVSAVISAKATSINMLIVGSVIQGFSGTVQLTFPYVIQELVPNKHRGYAQAAMITAVIPFAGFGPVIARTLIENTEAGWRWCYWLLAIFCGASLILLVLCYFPPTMHQLHSKLTWQKELLELDYGGIVLYGAGQLLLLLGLAWGGAAYSWTSAHVLATLIIGIVLLILFGLYEAYVPLKQPLLPIKILKNRNYIAIVIAGSVGQMVFFALSILWPQQIAALYSTDNVTIGWISCTSGLALAIGEIVMGPLLKPIGHSKYQLIVAACGLTAFMGAMAATNASSRGMAIAFTVLAGWFVGWLELIVLVANGLVNLPQDLGLANGFLGSVRNTAGTVSITDDVTAVSIYVAILERRLAANLPNDVSAAAIGAGLPKSSVPAVLGAVANGTAAAMDAVPGITPAIAAAVGDGVKLAYTHSFSTVYLASIAFGGLAIIATLFTSDIDHFLTNYVSRRINGTVATEASVGQPQTQRKGEDDV</sequence>
<feature type="transmembrane region" description="Helical" evidence="7">
    <location>
        <begin position="56"/>
        <end position="75"/>
    </location>
</feature>
<evidence type="ECO:0000256" key="5">
    <source>
        <dbReference type="ARBA" id="ARBA00023136"/>
    </source>
</evidence>
<dbReference type="AlphaFoldDB" id="A0A507BNJ0"/>
<feature type="transmembrane region" description="Helical" evidence="7">
    <location>
        <begin position="554"/>
        <end position="572"/>
    </location>
</feature>
<evidence type="ECO:0000256" key="1">
    <source>
        <dbReference type="ARBA" id="ARBA00004141"/>
    </source>
</evidence>
<dbReference type="CDD" id="cd06179">
    <property type="entry name" value="MFS_TRI12_like"/>
    <property type="match status" value="1"/>
</dbReference>
<dbReference type="InterPro" id="IPR010573">
    <property type="entry name" value="MFS_Str1/Tri12-like"/>
</dbReference>
<evidence type="ECO:0000259" key="8">
    <source>
        <dbReference type="PROSITE" id="PS50850"/>
    </source>
</evidence>
<dbReference type="InterPro" id="IPR020846">
    <property type="entry name" value="MFS_dom"/>
</dbReference>
<dbReference type="GO" id="GO:0022857">
    <property type="term" value="F:transmembrane transporter activity"/>
    <property type="evidence" value="ECO:0007669"/>
    <property type="project" value="InterPro"/>
</dbReference>
<feature type="transmembrane region" description="Helical" evidence="7">
    <location>
        <begin position="418"/>
        <end position="441"/>
    </location>
</feature>
<comment type="subcellular location">
    <subcellularLocation>
        <location evidence="1">Membrane</location>
        <topology evidence="1">Multi-pass membrane protein</topology>
    </subcellularLocation>
</comment>
<dbReference type="InParanoid" id="A0A507BNJ0"/>
<feature type="transmembrane region" description="Helical" evidence="7">
    <location>
        <begin position="95"/>
        <end position="114"/>
    </location>
</feature>
<keyword evidence="3 7" id="KW-0812">Transmembrane</keyword>
<feature type="transmembrane region" description="Helical" evidence="7">
    <location>
        <begin position="393"/>
        <end position="412"/>
    </location>
</feature>
<evidence type="ECO:0000256" key="4">
    <source>
        <dbReference type="ARBA" id="ARBA00022989"/>
    </source>
</evidence>
<keyword evidence="10" id="KW-1185">Reference proteome</keyword>
<accession>A0A507BNJ0</accession>
<feature type="transmembrane region" description="Helical" evidence="7">
    <location>
        <begin position="361"/>
        <end position="381"/>
    </location>
</feature>
<proteinExistence type="predicted"/>
<dbReference type="InterPro" id="IPR053791">
    <property type="entry name" value="MFS_Tri12-like"/>
</dbReference>
<evidence type="ECO:0000256" key="3">
    <source>
        <dbReference type="ARBA" id="ARBA00022692"/>
    </source>
</evidence>
<dbReference type="RefSeq" id="XP_031000830.1">
    <property type="nucleotide sequence ID" value="XM_031133894.1"/>
</dbReference>
<feature type="transmembrane region" description="Helical" evidence="7">
    <location>
        <begin position="217"/>
        <end position="237"/>
    </location>
</feature>
<dbReference type="PANTHER" id="PTHR23501:SF109">
    <property type="entry name" value="MAJOR FACILITATOR SUPERFAMILY (MFS) PROFILE DOMAIN-CONTAINING PROTEIN-RELATED"/>
    <property type="match status" value="1"/>
</dbReference>
<dbReference type="PROSITE" id="PS50850">
    <property type="entry name" value="MFS"/>
    <property type="match status" value="1"/>
</dbReference>
<dbReference type="PANTHER" id="PTHR23501">
    <property type="entry name" value="MAJOR FACILITATOR SUPERFAMILY"/>
    <property type="match status" value="1"/>
</dbReference>
<dbReference type="Proteomes" id="UP000319257">
    <property type="component" value="Unassembled WGS sequence"/>
</dbReference>
<keyword evidence="4 7" id="KW-1133">Transmembrane helix</keyword>
<dbReference type="OrthoDB" id="4161376at2759"/>
<name>A0A507BNJ0_9PEZI</name>
<feature type="transmembrane region" description="Helical" evidence="7">
    <location>
        <begin position="286"/>
        <end position="306"/>
    </location>
</feature>
<gene>
    <name evidence="9" type="ORF">E0L32_011192</name>
</gene>